<proteinExistence type="predicted"/>
<organism evidence="2 3">
    <name type="scientific">Actinomadura meridiana</name>
    <dbReference type="NCBI Taxonomy" id="559626"/>
    <lineage>
        <taxon>Bacteria</taxon>
        <taxon>Bacillati</taxon>
        <taxon>Actinomycetota</taxon>
        <taxon>Actinomycetes</taxon>
        <taxon>Streptosporangiales</taxon>
        <taxon>Thermomonosporaceae</taxon>
        <taxon>Actinomadura</taxon>
    </lineage>
</organism>
<evidence type="ECO:0000313" key="2">
    <source>
        <dbReference type="EMBL" id="GAA4240052.1"/>
    </source>
</evidence>
<feature type="domain" description="NAD(P)-binding" evidence="1">
    <location>
        <begin position="17"/>
        <end position="131"/>
    </location>
</feature>
<dbReference type="InterPro" id="IPR021295">
    <property type="entry name" value="DUF2867"/>
</dbReference>
<dbReference type="PANTHER" id="PTHR12126">
    <property type="entry name" value="NADH-UBIQUINONE OXIDOREDUCTASE 39 KDA SUBUNIT-RELATED"/>
    <property type="match status" value="1"/>
</dbReference>
<dbReference type="SUPFAM" id="SSF51735">
    <property type="entry name" value="NAD(P)-binding Rossmann-fold domains"/>
    <property type="match status" value="1"/>
</dbReference>
<evidence type="ECO:0000259" key="1">
    <source>
        <dbReference type="Pfam" id="PF13460"/>
    </source>
</evidence>
<dbReference type="EMBL" id="BAABAS010000021">
    <property type="protein sequence ID" value="GAA4240052.1"/>
    <property type="molecule type" value="Genomic_DNA"/>
</dbReference>
<dbReference type="PANTHER" id="PTHR12126:SF11">
    <property type="entry name" value="NADH DEHYDROGENASE [UBIQUINONE] 1 ALPHA SUBCOMPLEX SUBUNIT 9, MITOCHONDRIAL"/>
    <property type="match status" value="1"/>
</dbReference>
<name>A0ABP8CJF4_9ACTN</name>
<protein>
    <recommendedName>
        <fullName evidence="1">NAD(P)-binding domain-containing protein</fullName>
    </recommendedName>
</protein>
<dbReference type="Gene3D" id="3.40.50.720">
    <property type="entry name" value="NAD(P)-binding Rossmann-like Domain"/>
    <property type="match status" value="1"/>
</dbReference>
<dbReference type="Pfam" id="PF11066">
    <property type="entry name" value="DUF2867"/>
    <property type="match status" value="1"/>
</dbReference>
<accession>A0ABP8CJF4</accession>
<reference evidence="3" key="1">
    <citation type="journal article" date="2019" name="Int. J. Syst. Evol. Microbiol.">
        <title>The Global Catalogue of Microorganisms (GCM) 10K type strain sequencing project: providing services to taxonomists for standard genome sequencing and annotation.</title>
        <authorList>
            <consortium name="The Broad Institute Genomics Platform"/>
            <consortium name="The Broad Institute Genome Sequencing Center for Infectious Disease"/>
            <person name="Wu L."/>
            <person name="Ma J."/>
        </authorList>
    </citation>
    <scope>NUCLEOTIDE SEQUENCE [LARGE SCALE GENOMIC DNA]</scope>
    <source>
        <strain evidence="3">JCM 17440</strain>
    </source>
</reference>
<dbReference type="CDD" id="cd05245">
    <property type="entry name" value="SDR_a2"/>
    <property type="match status" value="1"/>
</dbReference>
<dbReference type="InterPro" id="IPR051207">
    <property type="entry name" value="ComplexI_NDUFA9_subunit"/>
</dbReference>
<dbReference type="Pfam" id="PF13460">
    <property type="entry name" value="NAD_binding_10"/>
    <property type="match status" value="1"/>
</dbReference>
<evidence type="ECO:0000313" key="3">
    <source>
        <dbReference type="Proteomes" id="UP001501710"/>
    </source>
</evidence>
<dbReference type="InterPro" id="IPR036291">
    <property type="entry name" value="NAD(P)-bd_dom_sf"/>
</dbReference>
<dbReference type="SUPFAM" id="SSF55961">
    <property type="entry name" value="Bet v1-like"/>
    <property type="match status" value="1"/>
</dbReference>
<dbReference type="InterPro" id="IPR016040">
    <property type="entry name" value="NAD(P)-bd_dom"/>
</dbReference>
<sequence>MMGGQRDGDARVFLVTGASGYIGGRLVPELLRAGHRVRCMVRSARRVRDHPWAGRVEVVEADATDRESTRRALDGVDVAYYLIHAIGGGAGFAETDRVAARNFAAAACEGGVRRLVYLGGMDPEEELSPHLSSRAEVGRILLDAGVPAVWLRAAVITGSGSASFEMLRYLTERLPVMVTPRWVRSRIQPIAIRDVLHYLVAVADLPEDVSRGFDIGGPDVLTYADMMRRYAVVAGLRRRIIVPVPALSPGLSSLWVGAVTPVPGSIARPLVESLRNEVVCREHDVGRYVPPPPGGPTGFERAVELALRRVRDADVATRWSSASVPGAPSDPLPTDPDWAGGSLYTDERSRAVDAPAERLWTVIEGIGGDHGWYSFPLAWRVRGVVDRLVGGVGLRRGRRDPRRLRIGETVDFWRVEEIDPGRLLRLRAEMRLPGLAWLELRVSERDGRTEYVQRALFHPLGLAGHAYWWAFRPFHDVVFGGMCRGIAEAAQGGRISAGGRAGAVYAAWDGYRRWMDVSRSRRLLGIYLNDHLAAAAGGVALARRLARAHRGSDEVARLADDVAADRGALLDILMSLGLPVRRYKSLAVAAAEKAGRAKLNGGLIRHSPLSDIVELEAMTIAVEGKRTGWRTLLTVADQEPGLDIERLRLLQARADDQLALLERLRADAIRDTFREPSAADPAETSLTR</sequence>
<dbReference type="Proteomes" id="UP001501710">
    <property type="component" value="Unassembled WGS sequence"/>
</dbReference>
<comment type="caution">
    <text evidence="2">The sequence shown here is derived from an EMBL/GenBank/DDBJ whole genome shotgun (WGS) entry which is preliminary data.</text>
</comment>
<keyword evidence="3" id="KW-1185">Reference proteome</keyword>
<gene>
    <name evidence="2" type="ORF">GCM10022254_63340</name>
</gene>